<dbReference type="PATRIC" id="fig|1365250.3.peg.1475"/>
<evidence type="ECO:0000259" key="1">
    <source>
        <dbReference type="Pfam" id="PF08896"/>
    </source>
</evidence>
<organism evidence="2 3">
    <name type="scientific">Pseudoalteromonas luteoviolacea DSM 6061</name>
    <dbReference type="NCBI Taxonomy" id="1365250"/>
    <lineage>
        <taxon>Bacteria</taxon>
        <taxon>Pseudomonadati</taxon>
        <taxon>Pseudomonadota</taxon>
        <taxon>Gammaproteobacteria</taxon>
        <taxon>Alteromonadales</taxon>
        <taxon>Pseudoalteromonadaceae</taxon>
        <taxon>Pseudoalteromonas</taxon>
    </lineage>
</organism>
<dbReference type="RefSeq" id="WP_063364947.1">
    <property type="nucleotide sequence ID" value="NZ_AQHB01000035.1"/>
</dbReference>
<feature type="domain" description="DUF1842" evidence="1">
    <location>
        <begin position="10"/>
        <end position="120"/>
    </location>
</feature>
<dbReference type="EMBL" id="AUYB01000093">
    <property type="protein sequence ID" value="KZN40696.1"/>
    <property type="molecule type" value="Genomic_DNA"/>
</dbReference>
<dbReference type="Pfam" id="PF08896">
    <property type="entry name" value="DUF1842"/>
    <property type="match status" value="1"/>
</dbReference>
<reference evidence="2 3" key="1">
    <citation type="submission" date="2013-07" db="EMBL/GenBank/DDBJ databases">
        <title>Comparative Genomic and Metabolomic Analysis of Twelve Strains of Pseudoalteromonas luteoviolacea.</title>
        <authorList>
            <person name="Vynne N.G."/>
            <person name="Mansson M."/>
            <person name="Gram L."/>
        </authorList>
    </citation>
    <scope>NUCLEOTIDE SEQUENCE [LARGE SCALE GENOMIC DNA]</scope>
    <source>
        <strain evidence="2 3">DSM 6061</strain>
    </source>
</reference>
<dbReference type="Proteomes" id="UP000076643">
    <property type="component" value="Unassembled WGS sequence"/>
</dbReference>
<evidence type="ECO:0000313" key="3">
    <source>
        <dbReference type="Proteomes" id="UP000076643"/>
    </source>
</evidence>
<accession>A0A166XQV7</accession>
<protein>
    <recommendedName>
        <fullName evidence="1">DUF1842 domain-containing protein</fullName>
    </recommendedName>
</protein>
<evidence type="ECO:0000313" key="2">
    <source>
        <dbReference type="EMBL" id="KZN40696.1"/>
    </source>
</evidence>
<keyword evidence="3" id="KW-1185">Reference proteome</keyword>
<dbReference type="AlphaFoldDB" id="A0A166XQV7"/>
<proteinExistence type="predicted"/>
<sequence length="158" mass="17783">MLHTQPGIPGLFLANFLLGDKSLNHVHFNISLLVYARDKTISGRGKVFIPSASERDIISNLYGEFHYQRAADNCYIVLDLFGHQPSIGIPPTCKTTHNTKLNLLLDDNWQIGEASLSYIDPTSQNWQTIEQLPVRQVDHSNIADLSQLAIQVKNAHRH</sequence>
<gene>
    <name evidence="2" type="ORF">N475_11245</name>
</gene>
<comment type="caution">
    <text evidence="2">The sequence shown here is derived from an EMBL/GenBank/DDBJ whole genome shotgun (WGS) entry which is preliminary data.</text>
</comment>
<dbReference type="InterPro" id="IPR014992">
    <property type="entry name" value="DUF1842"/>
</dbReference>
<name>A0A166XQV7_9GAMM</name>